<dbReference type="CDD" id="cd05379">
    <property type="entry name" value="CAP_bacterial"/>
    <property type="match status" value="1"/>
</dbReference>
<dbReference type="EMBL" id="VBAL01000068">
    <property type="protein sequence ID" value="TMJ02932.1"/>
    <property type="molecule type" value="Genomic_DNA"/>
</dbReference>
<dbReference type="Pfam" id="PF00188">
    <property type="entry name" value="CAP"/>
    <property type="match status" value="1"/>
</dbReference>
<dbReference type="PANTHER" id="PTHR31157:SF1">
    <property type="entry name" value="SCP DOMAIN-CONTAINING PROTEIN"/>
    <property type="match status" value="1"/>
</dbReference>
<accession>A0A537L4J4</accession>
<dbReference type="Pfam" id="PF00041">
    <property type="entry name" value="fn3"/>
    <property type="match status" value="1"/>
</dbReference>
<dbReference type="InterPro" id="IPR013783">
    <property type="entry name" value="Ig-like_fold"/>
</dbReference>
<feature type="region of interest" description="Disordered" evidence="1">
    <location>
        <begin position="334"/>
        <end position="380"/>
    </location>
</feature>
<dbReference type="PROSITE" id="PS50853">
    <property type="entry name" value="FN3"/>
    <property type="match status" value="1"/>
</dbReference>
<dbReference type="Proteomes" id="UP000319353">
    <property type="component" value="Unassembled WGS sequence"/>
</dbReference>
<sequence length="380" mass="38715">MWGGIPRSIVSASLVLLLATLGAQQLPGTAPITARAAATFDNNAAEQQLFDLINQDRAQNGLGPLVANPTLFNIARSAPHQVCGNGQTYNGRAQDMIERQYFSHQIPPCGQYVWPVLTSYGVQWTSVGENIAWNTYSPQSTSVTSANTAFMNSAGHRANILGAYNQVGVGAFAAPGPWSDGSGGGPWNGVQMYVEIFANGPLPAPTAPANAVATPGDGAATLSWTAPAQSGLGVSSYTVTPYVNGTTAGTPIVYGAGSTTVLVTGLANGTGYTFTVTATNAAGSSPPSAASNLVVPSGTYPHLGLGTAQYQLAGSDGATWTDIDSTNLAFTVTPSVNRQPPATTRTSASASTAASSPGKKAVGSPALSRRMPHSSTPLSP</sequence>
<evidence type="ECO:0000256" key="2">
    <source>
        <dbReference type="SAM" id="SignalP"/>
    </source>
</evidence>
<evidence type="ECO:0000313" key="4">
    <source>
        <dbReference type="EMBL" id="TMJ02932.1"/>
    </source>
</evidence>
<feature type="chain" id="PRO_5022120174" description="Fibronectin type-III domain-containing protein" evidence="2">
    <location>
        <begin position="26"/>
        <end position="380"/>
    </location>
</feature>
<evidence type="ECO:0000256" key="1">
    <source>
        <dbReference type="SAM" id="MobiDB-lite"/>
    </source>
</evidence>
<dbReference type="Gene3D" id="3.40.33.10">
    <property type="entry name" value="CAP"/>
    <property type="match status" value="1"/>
</dbReference>
<evidence type="ECO:0000259" key="3">
    <source>
        <dbReference type="PROSITE" id="PS50853"/>
    </source>
</evidence>
<organism evidence="4 5">
    <name type="scientific">Candidatus Segetimicrobium genomatis</name>
    <dbReference type="NCBI Taxonomy" id="2569760"/>
    <lineage>
        <taxon>Bacteria</taxon>
        <taxon>Bacillati</taxon>
        <taxon>Candidatus Sysuimicrobiota</taxon>
        <taxon>Candidatus Sysuimicrobiia</taxon>
        <taxon>Candidatus Sysuimicrobiales</taxon>
        <taxon>Candidatus Segetimicrobiaceae</taxon>
        <taxon>Candidatus Segetimicrobium</taxon>
    </lineage>
</organism>
<dbReference type="InterPro" id="IPR014044">
    <property type="entry name" value="CAP_dom"/>
</dbReference>
<dbReference type="PANTHER" id="PTHR31157">
    <property type="entry name" value="SCP DOMAIN-CONTAINING PROTEIN"/>
    <property type="match status" value="1"/>
</dbReference>
<dbReference type="SUPFAM" id="SSF55797">
    <property type="entry name" value="PR-1-like"/>
    <property type="match status" value="1"/>
</dbReference>
<dbReference type="InterPro" id="IPR036116">
    <property type="entry name" value="FN3_sf"/>
</dbReference>
<dbReference type="InterPro" id="IPR003961">
    <property type="entry name" value="FN3_dom"/>
</dbReference>
<dbReference type="CDD" id="cd00063">
    <property type="entry name" value="FN3"/>
    <property type="match status" value="1"/>
</dbReference>
<dbReference type="InterPro" id="IPR035940">
    <property type="entry name" value="CAP_sf"/>
</dbReference>
<name>A0A537L4J4_9BACT</name>
<feature type="compositionally biased region" description="Low complexity" evidence="1">
    <location>
        <begin position="342"/>
        <end position="356"/>
    </location>
</feature>
<proteinExistence type="predicted"/>
<gene>
    <name evidence="4" type="ORF">E6H01_06185</name>
</gene>
<feature type="signal peptide" evidence="2">
    <location>
        <begin position="1"/>
        <end position="25"/>
    </location>
</feature>
<dbReference type="SMART" id="SM00060">
    <property type="entry name" value="FN3"/>
    <property type="match status" value="1"/>
</dbReference>
<dbReference type="SUPFAM" id="SSF49265">
    <property type="entry name" value="Fibronectin type III"/>
    <property type="match status" value="1"/>
</dbReference>
<evidence type="ECO:0000313" key="5">
    <source>
        <dbReference type="Proteomes" id="UP000319353"/>
    </source>
</evidence>
<dbReference type="Gene3D" id="2.60.40.10">
    <property type="entry name" value="Immunoglobulins"/>
    <property type="match status" value="1"/>
</dbReference>
<comment type="caution">
    <text evidence="4">The sequence shown here is derived from an EMBL/GenBank/DDBJ whole genome shotgun (WGS) entry which is preliminary data.</text>
</comment>
<dbReference type="AlphaFoldDB" id="A0A537L4J4"/>
<keyword evidence="2" id="KW-0732">Signal</keyword>
<feature type="domain" description="Fibronectin type-III" evidence="3">
    <location>
        <begin position="204"/>
        <end position="298"/>
    </location>
</feature>
<protein>
    <recommendedName>
        <fullName evidence="3">Fibronectin type-III domain-containing protein</fullName>
    </recommendedName>
</protein>
<reference evidence="4 5" key="1">
    <citation type="journal article" date="2019" name="Nat. Microbiol.">
        <title>Mediterranean grassland soil C-N compound turnover is dependent on rainfall and depth, and is mediated by genomically divergent microorganisms.</title>
        <authorList>
            <person name="Diamond S."/>
            <person name="Andeer P.F."/>
            <person name="Li Z."/>
            <person name="Crits-Christoph A."/>
            <person name="Burstein D."/>
            <person name="Anantharaman K."/>
            <person name="Lane K.R."/>
            <person name="Thomas B.C."/>
            <person name="Pan C."/>
            <person name="Northen T.R."/>
            <person name="Banfield J.F."/>
        </authorList>
    </citation>
    <scope>NUCLEOTIDE SEQUENCE [LARGE SCALE GENOMIC DNA]</scope>
    <source>
        <strain evidence="4">NP_4</strain>
    </source>
</reference>